<dbReference type="EMBL" id="CP047656">
    <property type="protein sequence ID" value="QHJ12211.1"/>
    <property type="molecule type" value="Genomic_DNA"/>
</dbReference>
<evidence type="ECO:0000313" key="12">
    <source>
        <dbReference type="Proteomes" id="UP000464524"/>
    </source>
</evidence>
<dbReference type="GO" id="GO:0019677">
    <property type="term" value="P:NAD+ catabolic process"/>
    <property type="evidence" value="ECO:0007669"/>
    <property type="project" value="TreeGrafter"/>
</dbReference>
<dbReference type="GO" id="GO:0006742">
    <property type="term" value="P:NADP+ catabolic process"/>
    <property type="evidence" value="ECO:0007669"/>
    <property type="project" value="TreeGrafter"/>
</dbReference>
<dbReference type="Pfam" id="PF00293">
    <property type="entry name" value="NUDIX"/>
    <property type="match status" value="1"/>
</dbReference>
<dbReference type="InterPro" id="IPR015797">
    <property type="entry name" value="NUDIX_hydrolase-like_dom_sf"/>
</dbReference>
<dbReference type="Proteomes" id="UP000464524">
    <property type="component" value="Chromosome"/>
</dbReference>
<dbReference type="InterPro" id="IPR015376">
    <property type="entry name" value="Znr_NADH_PPase"/>
</dbReference>
<comment type="catalytic activity">
    <reaction evidence="9">
        <text>a 5'-end NAD(+)-phospho-ribonucleoside in mRNA + H2O = a 5'-end phospho-adenosine-phospho-ribonucleoside in mRNA + beta-nicotinamide D-ribonucleotide + 2 H(+)</text>
        <dbReference type="Rhea" id="RHEA:60876"/>
        <dbReference type="Rhea" id="RHEA-COMP:15698"/>
        <dbReference type="Rhea" id="RHEA-COMP:15719"/>
        <dbReference type="ChEBI" id="CHEBI:14649"/>
        <dbReference type="ChEBI" id="CHEBI:15377"/>
        <dbReference type="ChEBI" id="CHEBI:15378"/>
        <dbReference type="ChEBI" id="CHEBI:144029"/>
        <dbReference type="ChEBI" id="CHEBI:144051"/>
    </reaction>
    <physiologicalReaction direction="left-to-right" evidence="9">
        <dbReference type="Rhea" id="RHEA:60877"/>
    </physiologicalReaction>
</comment>
<keyword evidence="5" id="KW-0479">Metal-binding</keyword>
<keyword evidence="8" id="KW-0520">NAD</keyword>
<proteinExistence type="inferred from homology"/>
<keyword evidence="6 11" id="KW-0378">Hydrolase</keyword>
<dbReference type="Pfam" id="PF09296">
    <property type="entry name" value="NUDIX-like"/>
    <property type="match status" value="1"/>
</dbReference>
<evidence type="ECO:0000256" key="3">
    <source>
        <dbReference type="ARBA" id="ARBA00009595"/>
    </source>
</evidence>
<reference evidence="11 12" key="1">
    <citation type="submission" date="2019-12" db="EMBL/GenBank/DDBJ databases">
        <title>Genome sequencing and assembly of endphytes of Porphyra tenera.</title>
        <authorList>
            <person name="Park J.M."/>
            <person name="Shin R."/>
            <person name="Jo S.H."/>
        </authorList>
    </citation>
    <scope>NUCLEOTIDE SEQUENCE [LARGE SCALE GENOMIC DNA]</scope>
    <source>
        <strain evidence="11 12">GPM4</strain>
    </source>
</reference>
<gene>
    <name evidence="11" type="ORF">FX988_02462</name>
</gene>
<dbReference type="Gene3D" id="3.90.79.10">
    <property type="entry name" value="Nucleoside Triphosphate Pyrophosphohydrolase"/>
    <property type="match status" value="1"/>
</dbReference>
<organism evidence="11 12">
    <name type="scientific">Paraglaciecola mesophila</name>
    <dbReference type="NCBI Taxonomy" id="197222"/>
    <lineage>
        <taxon>Bacteria</taxon>
        <taxon>Pseudomonadati</taxon>
        <taxon>Pseudomonadota</taxon>
        <taxon>Gammaproteobacteria</taxon>
        <taxon>Alteromonadales</taxon>
        <taxon>Alteromonadaceae</taxon>
        <taxon>Paraglaciecola</taxon>
    </lineage>
</organism>
<dbReference type="InterPro" id="IPR000086">
    <property type="entry name" value="NUDIX_hydrolase_dom"/>
</dbReference>
<name>A0A857JMI2_9ALTE</name>
<dbReference type="CDD" id="cd03429">
    <property type="entry name" value="NUDIX_NADH_pyrophosphatase_Nudt13"/>
    <property type="match status" value="1"/>
</dbReference>
<dbReference type="NCBIfam" id="NF001299">
    <property type="entry name" value="PRK00241.1"/>
    <property type="match status" value="1"/>
</dbReference>
<evidence type="ECO:0000256" key="8">
    <source>
        <dbReference type="ARBA" id="ARBA00023027"/>
    </source>
</evidence>
<dbReference type="EC" id="3.6.1.22" evidence="4"/>
<dbReference type="PANTHER" id="PTHR42904">
    <property type="entry name" value="NUDIX HYDROLASE, NUDC SUBFAMILY"/>
    <property type="match status" value="1"/>
</dbReference>
<evidence type="ECO:0000256" key="4">
    <source>
        <dbReference type="ARBA" id="ARBA00012381"/>
    </source>
</evidence>
<dbReference type="InterPro" id="IPR020084">
    <property type="entry name" value="NUDIX_hydrolase_CS"/>
</dbReference>
<dbReference type="InterPro" id="IPR050241">
    <property type="entry name" value="NAD-cap_RNA_hydrolase_NudC"/>
</dbReference>
<keyword evidence="7" id="KW-0460">Magnesium</keyword>
<dbReference type="PROSITE" id="PS51462">
    <property type="entry name" value="NUDIX"/>
    <property type="match status" value="1"/>
</dbReference>
<dbReference type="Gene3D" id="3.90.79.20">
    <property type="match status" value="1"/>
</dbReference>
<dbReference type="SUPFAM" id="SSF55811">
    <property type="entry name" value="Nudix"/>
    <property type="match status" value="2"/>
</dbReference>
<accession>A0A857JMI2</accession>
<evidence type="ECO:0000313" key="11">
    <source>
        <dbReference type="EMBL" id="QHJ12211.1"/>
    </source>
</evidence>
<keyword evidence="12" id="KW-1185">Reference proteome</keyword>
<evidence type="ECO:0000256" key="7">
    <source>
        <dbReference type="ARBA" id="ARBA00022842"/>
    </source>
</evidence>
<evidence type="ECO:0000259" key="10">
    <source>
        <dbReference type="PROSITE" id="PS51462"/>
    </source>
</evidence>
<feature type="domain" description="Nudix hydrolase" evidence="10">
    <location>
        <begin position="151"/>
        <end position="275"/>
    </location>
</feature>
<comment type="cofactor">
    <cofactor evidence="1">
        <name>Mg(2+)</name>
        <dbReference type="ChEBI" id="CHEBI:18420"/>
    </cofactor>
</comment>
<dbReference type="GO" id="GO:0046872">
    <property type="term" value="F:metal ion binding"/>
    <property type="evidence" value="ECO:0007669"/>
    <property type="project" value="UniProtKB-KW"/>
</dbReference>
<dbReference type="GO" id="GO:0035529">
    <property type="term" value="F:NADH pyrophosphatase activity"/>
    <property type="evidence" value="ECO:0007669"/>
    <property type="project" value="TreeGrafter"/>
</dbReference>
<dbReference type="InterPro" id="IPR049734">
    <property type="entry name" value="NudC-like_C"/>
</dbReference>
<dbReference type="KEGG" id="pmes:FX988_02462"/>
<protein>
    <recommendedName>
        <fullName evidence="4">NAD(+) diphosphatase</fullName>
        <ecNumber evidence="4">3.6.1.22</ecNumber>
    </recommendedName>
</protein>
<dbReference type="InterPro" id="IPR015375">
    <property type="entry name" value="NADH_PPase-like_N"/>
</dbReference>
<sequence>MGIANSGDVQIMIKQNVNVSADTPSIWFIFSAEKLLVPHEAQGPLIETWSNLGFAHAYKEQIVQVGEHNKQTCYLIDMGNETIEHSGVQLTHLRSLLVHDDLELFSVAARAWQVALFLRTHRFCGQCGSTMQKIDWEMAMQCHRCHHRCYPRISPCIIVAIRHEDKILLAQGKPQRERNMFSTLAGFVESGETLENAVHREVFEEVGVKIKNLRYMSSQPWPFPHSLMVGFLAEFDSGDIKVDGHEIIEAHWFKYDELPNIPPKFSIAGQLIERTIEEICAD</sequence>
<dbReference type="Pfam" id="PF09297">
    <property type="entry name" value="Zn_ribbon_NUD"/>
    <property type="match status" value="1"/>
</dbReference>
<dbReference type="PANTHER" id="PTHR42904:SF6">
    <property type="entry name" value="NAD-CAPPED RNA HYDROLASE NUDT12"/>
    <property type="match status" value="1"/>
</dbReference>
<dbReference type="PROSITE" id="PS00893">
    <property type="entry name" value="NUDIX_BOX"/>
    <property type="match status" value="1"/>
</dbReference>
<comment type="similarity">
    <text evidence="3">Belongs to the Nudix hydrolase family. NudC subfamily.</text>
</comment>
<dbReference type="GO" id="GO:0005829">
    <property type="term" value="C:cytosol"/>
    <property type="evidence" value="ECO:0007669"/>
    <property type="project" value="TreeGrafter"/>
</dbReference>
<dbReference type="AlphaFoldDB" id="A0A857JMI2"/>
<evidence type="ECO:0000256" key="2">
    <source>
        <dbReference type="ARBA" id="ARBA00001947"/>
    </source>
</evidence>
<comment type="cofactor">
    <cofactor evidence="2">
        <name>Zn(2+)</name>
        <dbReference type="ChEBI" id="CHEBI:29105"/>
    </cofactor>
</comment>
<evidence type="ECO:0000256" key="1">
    <source>
        <dbReference type="ARBA" id="ARBA00001946"/>
    </source>
</evidence>
<evidence type="ECO:0000256" key="9">
    <source>
        <dbReference type="ARBA" id="ARBA00023679"/>
    </source>
</evidence>
<evidence type="ECO:0000256" key="6">
    <source>
        <dbReference type="ARBA" id="ARBA00022801"/>
    </source>
</evidence>
<evidence type="ECO:0000256" key="5">
    <source>
        <dbReference type="ARBA" id="ARBA00022723"/>
    </source>
</evidence>